<evidence type="ECO:0000313" key="2">
    <source>
        <dbReference type="Proteomes" id="UP000061569"/>
    </source>
</evidence>
<gene>
    <name evidence="1" type="ORF">GLE_0153</name>
</gene>
<name>A0A0S2DB32_LYSEN</name>
<dbReference type="KEGG" id="lez:GLE_0153"/>
<dbReference type="AlphaFoldDB" id="A0A0S2DB32"/>
<sequence>MVFASHHCAGLRAGAVFWGIGNRDRLRATAPHLPSSPRRRG</sequence>
<reference evidence="1 2" key="1">
    <citation type="submission" date="2015-11" db="EMBL/GenBank/DDBJ databases">
        <title>Genome sequences of Lysobacter enzymogenes strain C3 and Lysobacter antibioticus ATCC 29479.</title>
        <authorList>
            <person name="Kobayashi D.Y."/>
        </authorList>
    </citation>
    <scope>NUCLEOTIDE SEQUENCE [LARGE SCALE GENOMIC DNA]</scope>
    <source>
        <strain evidence="1 2">C3</strain>
    </source>
</reference>
<evidence type="ECO:0000313" key="1">
    <source>
        <dbReference type="EMBL" id="ALN55512.1"/>
    </source>
</evidence>
<dbReference type="EMBL" id="CP013140">
    <property type="protein sequence ID" value="ALN55512.1"/>
    <property type="molecule type" value="Genomic_DNA"/>
</dbReference>
<dbReference type="Proteomes" id="UP000061569">
    <property type="component" value="Chromosome"/>
</dbReference>
<accession>A0A0S2DB32</accession>
<organism evidence="1 2">
    <name type="scientific">Lysobacter enzymogenes</name>
    <dbReference type="NCBI Taxonomy" id="69"/>
    <lineage>
        <taxon>Bacteria</taxon>
        <taxon>Pseudomonadati</taxon>
        <taxon>Pseudomonadota</taxon>
        <taxon>Gammaproteobacteria</taxon>
        <taxon>Lysobacterales</taxon>
        <taxon>Lysobacteraceae</taxon>
        <taxon>Lysobacter</taxon>
    </lineage>
</organism>
<dbReference type="PATRIC" id="fig|69.6.peg.155"/>
<protein>
    <submittedName>
        <fullName evidence="1">Uncharacterized protein</fullName>
    </submittedName>
</protein>
<proteinExistence type="predicted"/>